<evidence type="ECO:0000313" key="1">
    <source>
        <dbReference type="EMBL" id="KAJ1148249.1"/>
    </source>
</evidence>
<organism evidence="1 2">
    <name type="scientific">Pleurodeles waltl</name>
    <name type="common">Iberian ribbed newt</name>
    <dbReference type="NCBI Taxonomy" id="8319"/>
    <lineage>
        <taxon>Eukaryota</taxon>
        <taxon>Metazoa</taxon>
        <taxon>Chordata</taxon>
        <taxon>Craniata</taxon>
        <taxon>Vertebrata</taxon>
        <taxon>Euteleostomi</taxon>
        <taxon>Amphibia</taxon>
        <taxon>Batrachia</taxon>
        <taxon>Caudata</taxon>
        <taxon>Salamandroidea</taxon>
        <taxon>Salamandridae</taxon>
        <taxon>Pleurodelinae</taxon>
        <taxon>Pleurodeles</taxon>
    </lineage>
</organism>
<proteinExistence type="predicted"/>
<evidence type="ECO:0000313" key="2">
    <source>
        <dbReference type="Proteomes" id="UP001066276"/>
    </source>
</evidence>
<protein>
    <submittedName>
        <fullName evidence="1">Uncharacterized protein</fullName>
    </submittedName>
</protein>
<gene>
    <name evidence="1" type="ORF">NDU88_001086</name>
</gene>
<comment type="caution">
    <text evidence="1">The sequence shown here is derived from an EMBL/GenBank/DDBJ whole genome shotgun (WGS) entry which is preliminary data.</text>
</comment>
<reference evidence="1" key="1">
    <citation type="journal article" date="2022" name="bioRxiv">
        <title>Sequencing and chromosome-scale assembly of the giantPleurodeles waltlgenome.</title>
        <authorList>
            <person name="Brown T."/>
            <person name="Elewa A."/>
            <person name="Iarovenko S."/>
            <person name="Subramanian E."/>
            <person name="Araus A.J."/>
            <person name="Petzold A."/>
            <person name="Susuki M."/>
            <person name="Suzuki K.-i.T."/>
            <person name="Hayashi T."/>
            <person name="Toyoda A."/>
            <person name="Oliveira C."/>
            <person name="Osipova E."/>
            <person name="Leigh N.D."/>
            <person name="Simon A."/>
            <person name="Yun M.H."/>
        </authorList>
    </citation>
    <scope>NUCLEOTIDE SEQUENCE</scope>
    <source>
        <strain evidence="1">20211129_DDA</strain>
        <tissue evidence="1">Liver</tissue>
    </source>
</reference>
<keyword evidence="2" id="KW-1185">Reference proteome</keyword>
<dbReference type="EMBL" id="JANPWB010000009">
    <property type="protein sequence ID" value="KAJ1148249.1"/>
    <property type="molecule type" value="Genomic_DNA"/>
</dbReference>
<dbReference type="AlphaFoldDB" id="A0AAV7RAL9"/>
<accession>A0AAV7RAL9</accession>
<sequence length="151" mass="16459">MTNRKILSFITQLRRQQTASPGSREWVWPAGSDGGRLTAPQWPHTPARFASSQLRGVVYRRVSCSVCGVYSVKGLCPGDPGPPSHPDPHTAVSCDRNLNAQVPALPVQLLYARLIVSGGCARGSFDPVGHRYLFVGLVSYFSHQILTGCKR</sequence>
<dbReference type="Proteomes" id="UP001066276">
    <property type="component" value="Chromosome 5"/>
</dbReference>
<name>A0AAV7RAL9_PLEWA</name>